<keyword evidence="5" id="KW-0862">Zinc</keyword>
<keyword evidence="6" id="KW-0238">DNA-binding</keyword>
<evidence type="ECO:0000256" key="9">
    <source>
        <dbReference type="SAM" id="MobiDB-lite"/>
    </source>
</evidence>
<name>A0A1B6KHA0_9HEMI</name>
<comment type="subcellular location">
    <subcellularLocation>
        <location evidence="1">Nucleus</location>
    </subcellularLocation>
</comment>
<feature type="domain" description="C2H2-type" evidence="10">
    <location>
        <begin position="473"/>
        <end position="500"/>
    </location>
</feature>
<reference evidence="11" key="1">
    <citation type="submission" date="2015-11" db="EMBL/GenBank/DDBJ databases">
        <title>De novo transcriptome assembly of four potential Pierce s Disease insect vectors from Arizona vineyards.</title>
        <authorList>
            <person name="Tassone E.E."/>
        </authorList>
    </citation>
    <scope>NUCLEOTIDE SEQUENCE</scope>
</reference>
<feature type="domain" description="C2H2-type" evidence="10">
    <location>
        <begin position="409"/>
        <end position="437"/>
    </location>
</feature>
<dbReference type="InterPro" id="IPR036236">
    <property type="entry name" value="Znf_C2H2_sf"/>
</dbReference>
<gene>
    <name evidence="11" type="ORF">g.40389</name>
</gene>
<feature type="domain" description="C2H2-type" evidence="10">
    <location>
        <begin position="381"/>
        <end position="408"/>
    </location>
</feature>
<dbReference type="GO" id="GO:0008270">
    <property type="term" value="F:zinc ion binding"/>
    <property type="evidence" value="ECO:0007669"/>
    <property type="project" value="UniProtKB-KW"/>
</dbReference>
<feature type="compositionally biased region" description="Polar residues" evidence="9">
    <location>
        <begin position="138"/>
        <end position="161"/>
    </location>
</feature>
<feature type="compositionally biased region" description="Acidic residues" evidence="9">
    <location>
        <begin position="170"/>
        <end position="181"/>
    </location>
</feature>
<dbReference type="PROSITE" id="PS00028">
    <property type="entry name" value="ZINC_FINGER_C2H2_1"/>
    <property type="match status" value="7"/>
</dbReference>
<dbReference type="PROSITE" id="PS50157">
    <property type="entry name" value="ZINC_FINGER_C2H2_2"/>
    <property type="match status" value="7"/>
</dbReference>
<evidence type="ECO:0000256" key="4">
    <source>
        <dbReference type="ARBA" id="ARBA00022771"/>
    </source>
</evidence>
<keyword evidence="3" id="KW-0677">Repeat</keyword>
<accession>A0A1B6KHA0</accession>
<evidence type="ECO:0000256" key="6">
    <source>
        <dbReference type="ARBA" id="ARBA00023125"/>
    </source>
</evidence>
<feature type="non-terminal residue" evidence="11">
    <location>
        <position position="1"/>
    </location>
</feature>
<feature type="region of interest" description="Disordered" evidence="9">
    <location>
        <begin position="282"/>
        <end position="305"/>
    </location>
</feature>
<dbReference type="Gene3D" id="3.30.160.60">
    <property type="entry name" value="Classic Zinc Finger"/>
    <property type="match status" value="6"/>
</dbReference>
<protein>
    <recommendedName>
        <fullName evidence="10">C2H2-type domain-containing protein</fullName>
    </recommendedName>
</protein>
<feature type="region of interest" description="Disordered" evidence="9">
    <location>
        <begin position="599"/>
        <end position="630"/>
    </location>
</feature>
<keyword evidence="7" id="KW-0539">Nucleus</keyword>
<feature type="region of interest" description="Disordered" evidence="9">
    <location>
        <begin position="130"/>
        <end position="181"/>
    </location>
</feature>
<dbReference type="PANTHER" id="PTHR24404:SF114">
    <property type="entry name" value="KLUMPFUSS, ISOFORM B-RELATED"/>
    <property type="match status" value="1"/>
</dbReference>
<feature type="domain" description="C2H2-type" evidence="10">
    <location>
        <begin position="498"/>
        <end position="526"/>
    </location>
</feature>
<feature type="domain" description="C2H2-type" evidence="10">
    <location>
        <begin position="527"/>
        <end position="550"/>
    </location>
</feature>
<dbReference type="GO" id="GO:0003700">
    <property type="term" value="F:DNA-binding transcription factor activity"/>
    <property type="evidence" value="ECO:0007669"/>
    <property type="project" value="TreeGrafter"/>
</dbReference>
<dbReference type="SUPFAM" id="SSF57667">
    <property type="entry name" value="beta-beta-alpha zinc fingers"/>
    <property type="match status" value="5"/>
</dbReference>
<evidence type="ECO:0000256" key="8">
    <source>
        <dbReference type="PROSITE-ProRule" id="PRU00042"/>
    </source>
</evidence>
<dbReference type="Pfam" id="PF12874">
    <property type="entry name" value="zf-met"/>
    <property type="match status" value="1"/>
</dbReference>
<feature type="region of interest" description="Disordered" evidence="9">
    <location>
        <begin position="28"/>
        <end position="65"/>
    </location>
</feature>
<evidence type="ECO:0000256" key="3">
    <source>
        <dbReference type="ARBA" id="ARBA00022737"/>
    </source>
</evidence>
<dbReference type="AlphaFoldDB" id="A0A1B6KHA0"/>
<keyword evidence="4 8" id="KW-0863">Zinc-finger</keyword>
<evidence type="ECO:0000256" key="2">
    <source>
        <dbReference type="ARBA" id="ARBA00022723"/>
    </source>
</evidence>
<evidence type="ECO:0000313" key="11">
    <source>
        <dbReference type="EMBL" id="JAT10799.1"/>
    </source>
</evidence>
<sequence length="630" mass="71482">EAERELLSIPRVENYTNLLPPEEDIKVLQKRSNAPAEHENDDTQVTNNVDNSTKESSSQSSEESRKINANLCETILALNGSVGDTMRECEIRTVNQHENHQDVRIIMTIDNKNEFILPDSQPKEIIKVSHKEEDSNHKYSNCNASVPTISASDNISASSGNEMGDGSCSDNDEGDDSGSDWEQEYFQSADEFNIHAKKHDKESEKTNITVGLSVKHQSTKTQIKTTENHPFIPILVQIQGETTANIDGLNLNLSEKIMSLPSISTQTVDIAALEIKKSHIKSKNNKNTASNVAQQKNKKVRSQKPIKELVGSKSNKLNKKNLKTNTSLKAPELIGITKNSKIPNDEAYLCNVCNNWFKSKSQFTTHINYSLCSGYKREKKHQCEVCGNLFPSAEKLESHKNSHFDTRPHKCFDCDKHFNSKAARLMHHKKVHKNIKICYLCCYCGITSTNILHLLAHEETHRLPEGADVPKPFKCLQCGKGFISQFLLTRHKREHRLKKCQICSEEFLTDTLLRVHKEEVHNIVKTYSCEVCPKTFKSSGDFRSHKKSHSTVLSYFCDICDKGFKMKHQIEQHMITHSDERPISCPQCEETFKRKTHLKQHITSAHEGGNKRKSAAMKDSKKKKKLKSSE</sequence>
<dbReference type="GO" id="GO:0000978">
    <property type="term" value="F:RNA polymerase II cis-regulatory region sequence-specific DNA binding"/>
    <property type="evidence" value="ECO:0007669"/>
    <property type="project" value="TreeGrafter"/>
</dbReference>
<evidence type="ECO:0000256" key="1">
    <source>
        <dbReference type="ARBA" id="ARBA00004123"/>
    </source>
</evidence>
<dbReference type="GO" id="GO:0006357">
    <property type="term" value="P:regulation of transcription by RNA polymerase II"/>
    <property type="evidence" value="ECO:0007669"/>
    <property type="project" value="TreeGrafter"/>
</dbReference>
<dbReference type="GO" id="GO:0005634">
    <property type="term" value="C:nucleus"/>
    <property type="evidence" value="ECO:0007669"/>
    <property type="project" value="UniProtKB-SubCell"/>
</dbReference>
<dbReference type="FunFam" id="3.30.160.60:FF:001009">
    <property type="entry name" value="Zinc finger protein 26"/>
    <property type="match status" value="1"/>
</dbReference>
<feature type="compositionally biased region" description="Basic residues" evidence="9">
    <location>
        <begin position="611"/>
        <end position="630"/>
    </location>
</feature>
<proteinExistence type="predicted"/>
<feature type="compositionally biased region" description="Low complexity" evidence="9">
    <location>
        <begin position="43"/>
        <end position="61"/>
    </location>
</feature>
<keyword evidence="2" id="KW-0479">Metal-binding</keyword>
<dbReference type="InterPro" id="IPR050589">
    <property type="entry name" value="Ikaros_C2H2-ZF"/>
</dbReference>
<dbReference type="InterPro" id="IPR013087">
    <property type="entry name" value="Znf_C2H2_type"/>
</dbReference>
<dbReference type="SMART" id="SM00355">
    <property type="entry name" value="ZnF_C2H2"/>
    <property type="match status" value="9"/>
</dbReference>
<feature type="domain" description="C2H2-type" evidence="10">
    <location>
        <begin position="555"/>
        <end position="582"/>
    </location>
</feature>
<dbReference type="Pfam" id="PF13912">
    <property type="entry name" value="zf-C2H2_6"/>
    <property type="match status" value="1"/>
</dbReference>
<evidence type="ECO:0000256" key="5">
    <source>
        <dbReference type="ARBA" id="ARBA00022833"/>
    </source>
</evidence>
<dbReference type="PANTHER" id="PTHR24404">
    <property type="entry name" value="ZINC FINGER PROTEIN"/>
    <property type="match status" value="1"/>
</dbReference>
<dbReference type="Pfam" id="PF00096">
    <property type="entry name" value="zf-C2H2"/>
    <property type="match status" value="3"/>
</dbReference>
<dbReference type="EMBL" id="GEBQ01029178">
    <property type="protein sequence ID" value="JAT10799.1"/>
    <property type="molecule type" value="Transcribed_RNA"/>
</dbReference>
<evidence type="ECO:0000259" key="10">
    <source>
        <dbReference type="PROSITE" id="PS50157"/>
    </source>
</evidence>
<organism evidence="11">
    <name type="scientific">Graphocephala atropunctata</name>
    <dbReference type="NCBI Taxonomy" id="36148"/>
    <lineage>
        <taxon>Eukaryota</taxon>
        <taxon>Metazoa</taxon>
        <taxon>Ecdysozoa</taxon>
        <taxon>Arthropoda</taxon>
        <taxon>Hexapoda</taxon>
        <taxon>Insecta</taxon>
        <taxon>Pterygota</taxon>
        <taxon>Neoptera</taxon>
        <taxon>Paraneoptera</taxon>
        <taxon>Hemiptera</taxon>
        <taxon>Auchenorrhyncha</taxon>
        <taxon>Membracoidea</taxon>
        <taxon>Cicadellidae</taxon>
        <taxon>Cicadellinae</taxon>
        <taxon>Cicadellini</taxon>
        <taxon>Graphocephala</taxon>
    </lineage>
</organism>
<feature type="domain" description="C2H2-type" evidence="10">
    <location>
        <begin position="583"/>
        <end position="611"/>
    </location>
</feature>
<evidence type="ECO:0000256" key="7">
    <source>
        <dbReference type="ARBA" id="ARBA00023242"/>
    </source>
</evidence>